<dbReference type="Gene3D" id="1.20.1260.10">
    <property type="match status" value="1"/>
</dbReference>
<proteinExistence type="predicted"/>
<sequence>MQTETTITLDDDARDALATAHTRTVDVLAGHEKMVEKAEAPFRPTAIRFRDLHRRHARSLAALLLGAGCDPDEDGSFMAHVNRLVVGTRALLDEIDKNTMDQIRSGEETVIKAFEAAEKADLPVPLRQEVTRMRQELQALLADTGHIG</sequence>
<evidence type="ECO:0000259" key="1">
    <source>
        <dbReference type="Pfam" id="PF09537"/>
    </source>
</evidence>
<dbReference type="AlphaFoldDB" id="A0A4R2Q5P4"/>
<dbReference type="Proteomes" id="UP000294835">
    <property type="component" value="Unassembled WGS sequence"/>
</dbReference>
<feature type="domain" description="DUF2383" evidence="1">
    <location>
        <begin position="13"/>
        <end position="117"/>
    </location>
</feature>
<organism evidence="2 3">
    <name type="scientific">Rhodovulum marinum</name>
    <dbReference type="NCBI Taxonomy" id="320662"/>
    <lineage>
        <taxon>Bacteria</taxon>
        <taxon>Pseudomonadati</taxon>
        <taxon>Pseudomonadota</taxon>
        <taxon>Alphaproteobacteria</taxon>
        <taxon>Rhodobacterales</taxon>
        <taxon>Paracoccaceae</taxon>
        <taxon>Rhodovulum</taxon>
    </lineage>
</organism>
<reference evidence="2 3" key="1">
    <citation type="submission" date="2019-03" db="EMBL/GenBank/DDBJ databases">
        <title>Genomic Encyclopedia of Type Strains, Phase IV (KMG-IV): sequencing the most valuable type-strain genomes for metagenomic binning, comparative biology and taxonomic classification.</title>
        <authorList>
            <person name="Goeker M."/>
        </authorList>
    </citation>
    <scope>NUCLEOTIDE SEQUENCE [LARGE SCALE GENOMIC DNA]</scope>
    <source>
        <strain evidence="2 3">DSM 18063</strain>
    </source>
</reference>
<dbReference type="InterPro" id="IPR012347">
    <property type="entry name" value="Ferritin-like"/>
</dbReference>
<dbReference type="EMBL" id="SLXP01000002">
    <property type="protein sequence ID" value="TCP43274.1"/>
    <property type="molecule type" value="Genomic_DNA"/>
</dbReference>
<keyword evidence="3" id="KW-1185">Reference proteome</keyword>
<accession>A0A4R2Q5P4</accession>
<dbReference type="Pfam" id="PF09537">
    <property type="entry name" value="DUF2383"/>
    <property type="match status" value="1"/>
</dbReference>
<dbReference type="OrthoDB" id="7857789at2"/>
<evidence type="ECO:0000313" key="2">
    <source>
        <dbReference type="EMBL" id="TCP43274.1"/>
    </source>
</evidence>
<dbReference type="InterPro" id="IPR019052">
    <property type="entry name" value="DUF2383"/>
</dbReference>
<name>A0A4R2Q5P4_9RHOB</name>
<comment type="caution">
    <text evidence="2">The sequence shown here is derived from an EMBL/GenBank/DDBJ whole genome shotgun (WGS) entry which is preliminary data.</text>
</comment>
<dbReference type="RefSeq" id="WP_132461110.1">
    <property type="nucleotide sequence ID" value="NZ_SLXP01000002.1"/>
</dbReference>
<evidence type="ECO:0000313" key="3">
    <source>
        <dbReference type="Proteomes" id="UP000294835"/>
    </source>
</evidence>
<gene>
    <name evidence="2" type="ORF">EV662_102472</name>
</gene>
<protein>
    <submittedName>
        <fullName evidence="2">Uncharacterized protein DUF2383</fullName>
    </submittedName>
</protein>